<sequence>MENMLEFYLFIYFFNLRRKLIILNCGYNHEFCSLINQKTSSINGQLPTTTIFVIALRYAATKAISGNRTIIGNLLDLRECLDFMKGEPKKVQIANELILTAACLVLISSAQDASIHH</sequence>
<dbReference type="Proteomes" id="UP001367508">
    <property type="component" value="Unassembled WGS sequence"/>
</dbReference>
<evidence type="ECO:0000313" key="1">
    <source>
        <dbReference type="EMBL" id="KAK7363310.1"/>
    </source>
</evidence>
<organism evidence="1 2">
    <name type="scientific">Canavalia gladiata</name>
    <name type="common">Sword bean</name>
    <name type="synonym">Dolichos gladiatus</name>
    <dbReference type="NCBI Taxonomy" id="3824"/>
    <lineage>
        <taxon>Eukaryota</taxon>
        <taxon>Viridiplantae</taxon>
        <taxon>Streptophyta</taxon>
        <taxon>Embryophyta</taxon>
        <taxon>Tracheophyta</taxon>
        <taxon>Spermatophyta</taxon>
        <taxon>Magnoliopsida</taxon>
        <taxon>eudicotyledons</taxon>
        <taxon>Gunneridae</taxon>
        <taxon>Pentapetalae</taxon>
        <taxon>rosids</taxon>
        <taxon>fabids</taxon>
        <taxon>Fabales</taxon>
        <taxon>Fabaceae</taxon>
        <taxon>Papilionoideae</taxon>
        <taxon>50 kb inversion clade</taxon>
        <taxon>NPAAA clade</taxon>
        <taxon>indigoferoid/millettioid clade</taxon>
        <taxon>Phaseoleae</taxon>
        <taxon>Canavalia</taxon>
    </lineage>
</organism>
<keyword evidence="2" id="KW-1185">Reference proteome</keyword>
<name>A0AAN9MYC9_CANGL</name>
<proteinExistence type="predicted"/>
<reference evidence="1 2" key="1">
    <citation type="submission" date="2024-01" db="EMBL/GenBank/DDBJ databases">
        <title>The genomes of 5 underutilized Papilionoideae crops provide insights into root nodulation and disease resistanc.</title>
        <authorList>
            <person name="Jiang F."/>
        </authorList>
    </citation>
    <scope>NUCLEOTIDE SEQUENCE [LARGE SCALE GENOMIC DNA]</scope>
    <source>
        <strain evidence="1">LVBAO_FW01</strain>
        <tissue evidence="1">Leaves</tissue>
    </source>
</reference>
<comment type="caution">
    <text evidence="1">The sequence shown here is derived from an EMBL/GenBank/DDBJ whole genome shotgun (WGS) entry which is preliminary data.</text>
</comment>
<dbReference type="EMBL" id="JAYMYQ010000001">
    <property type="protein sequence ID" value="KAK7363310.1"/>
    <property type="molecule type" value="Genomic_DNA"/>
</dbReference>
<evidence type="ECO:0000313" key="2">
    <source>
        <dbReference type="Proteomes" id="UP001367508"/>
    </source>
</evidence>
<protein>
    <submittedName>
        <fullName evidence="1">Uncharacterized protein</fullName>
    </submittedName>
</protein>
<gene>
    <name evidence="1" type="ORF">VNO77_05446</name>
</gene>
<dbReference type="AlphaFoldDB" id="A0AAN9MYC9"/>
<accession>A0AAN9MYC9</accession>